<name>A0ABV2UJP9_9ACTN</name>
<sequence>MEEREITRRIVGVLTRAQDLERDPEDPNNDAAVIGELLTECIPQILIDRSWSDAQLAQEVNRQLDTPLQLIAAAFASAFIQLAEYHDAGRTDVSSADVLRELALQNEDDAESSE</sequence>
<keyword evidence="2" id="KW-1185">Reference proteome</keyword>
<dbReference type="Proteomes" id="UP001550044">
    <property type="component" value="Unassembled WGS sequence"/>
</dbReference>
<dbReference type="EMBL" id="JBEXIP010000050">
    <property type="protein sequence ID" value="MET8438069.1"/>
    <property type="molecule type" value="Genomic_DNA"/>
</dbReference>
<accession>A0ABV2UJP9</accession>
<gene>
    <name evidence="1" type="ORF">ABZV61_36055</name>
</gene>
<dbReference type="RefSeq" id="WP_356712576.1">
    <property type="nucleotide sequence ID" value="NZ_JBEXIP010000050.1"/>
</dbReference>
<evidence type="ECO:0000313" key="2">
    <source>
        <dbReference type="Proteomes" id="UP001550044"/>
    </source>
</evidence>
<protein>
    <recommendedName>
        <fullName evidence="3">MftR C-terminal domain-containing protein</fullName>
    </recommendedName>
</protein>
<evidence type="ECO:0008006" key="3">
    <source>
        <dbReference type="Google" id="ProtNLM"/>
    </source>
</evidence>
<organism evidence="1 2">
    <name type="scientific">Streptomyces sp. 900116325</name>
    <dbReference type="NCBI Taxonomy" id="3154295"/>
    <lineage>
        <taxon>Bacteria</taxon>
        <taxon>Bacillati</taxon>
        <taxon>Actinomycetota</taxon>
        <taxon>Actinomycetes</taxon>
        <taxon>Kitasatosporales</taxon>
        <taxon>Streptomycetaceae</taxon>
        <taxon>Streptomyces</taxon>
    </lineage>
</organism>
<evidence type="ECO:0000313" key="1">
    <source>
        <dbReference type="EMBL" id="MET8438069.1"/>
    </source>
</evidence>
<reference evidence="1 2" key="1">
    <citation type="submission" date="2024-06" db="EMBL/GenBank/DDBJ databases">
        <title>The Natural Products Discovery Center: Release of the First 8490 Sequenced Strains for Exploring Actinobacteria Biosynthetic Diversity.</title>
        <authorList>
            <person name="Kalkreuter E."/>
            <person name="Kautsar S.A."/>
            <person name="Yang D."/>
            <person name="Bader C.D."/>
            <person name="Teijaro C.N."/>
            <person name="Fluegel L."/>
            <person name="Davis C.M."/>
            <person name="Simpson J.R."/>
            <person name="Lauterbach L."/>
            <person name="Steele A.D."/>
            <person name="Gui C."/>
            <person name="Meng S."/>
            <person name="Li G."/>
            <person name="Viehrig K."/>
            <person name="Ye F."/>
            <person name="Su P."/>
            <person name="Kiefer A.F."/>
            <person name="Nichols A."/>
            <person name="Cepeda A.J."/>
            <person name="Yan W."/>
            <person name="Fan B."/>
            <person name="Jiang Y."/>
            <person name="Adhikari A."/>
            <person name="Zheng C.-J."/>
            <person name="Schuster L."/>
            <person name="Cowan T.M."/>
            <person name="Smanski M.J."/>
            <person name="Chevrette M.G."/>
            <person name="De Carvalho L.P.S."/>
            <person name="Shen B."/>
        </authorList>
    </citation>
    <scope>NUCLEOTIDE SEQUENCE [LARGE SCALE GENOMIC DNA]</scope>
    <source>
        <strain evidence="1 2">NPDC005137</strain>
    </source>
</reference>
<comment type="caution">
    <text evidence="1">The sequence shown here is derived from an EMBL/GenBank/DDBJ whole genome shotgun (WGS) entry which is preliminary data.</text>
</comment>
<proteinExistence type="predicted"/>